<comment type="caution">
    <text evidence="1">The sequence shown here is derived from an EMBL/GenBank/DDBJ whole genome shotgun (WGS) entry which is preliminary data.</text>
</comment>
<dbReference type="EMBL" id="JBHSOZ010000003">
    <property type="protein sequence ID" value="MFC5712596.1"/>
    <property type="molecule type" value="Genomic_DNA"/>
</dbReference>
<name>A0ABW0YLH2_9BACI</name>
<dbReference type="Proteomes" id="UP001596142">
    <property type="component" value="Unassembled WGS sequence"/>
</dbReference>
<sequence length="172" mass="20128">MFVRNQFSNEGMESWKIAVQEAVNNVVAESLLLAPDQRTEIQLLDIMKKHWRDKVSPLWFTSDTLYYLWLIHAANHLLPRIENEDGYLAGYVQYKEFPRALSTKHLTVPLVREQRLLKGYLFEKEAKVKIQIAEAVSEMMIHSESSSPSHIAIFSIEAGKWSIYRMNKRKVY</sequence>
<dbReference type="RefSeq" id="WP_054634990.1">
    <property type="nucleotide sequence ID" value="NZ_JBHSOZ010000003.1"/>
</dbReference>
<gene>
    <name evidence="1" type="ORF">ACFPU1_07370</name>
</gene>
<proteinExistence type="predicted"/>
<organism evidence="1 2">
    <name type="scientific">Thalassorhabdus alkalitolerans</name>
    <dbReference type="NCBI Taxonomy" id="2282697"/>
    <lineage>
        <taxon>Bacteria</taxon>
        <taxon>Bacillati</taxon>
        <taxon>Bacillota</taxon>
        <taxon>Bacilli</taxon>
        <taxon>Bacillales</taxon>
        <taxon>Bacillaceae</taxon>
        <taxon>Thalassorhabdus</taxon>
    </lineage>
</organism>
<evidence type="ECO:0000313" key="1">
    <source>
        <dbReference type="EMBL" id="MFC5712596.1"/>
    </source>
</evidence>
<protein>
    <recommendedName>
        <fullName evidence="3">PH domain-containing protein</fullName>
    </recommendedName>
</protein>
<evidence type="ECO:0008006" key="3">
    <source>
        <dbReference type="Google" id="ProtNLM"/>
    </source>
</evidence>
<accession>A0ABW0YLH2</accession>
<evidence type="ECO:0000313" key="2">
    <source>
        <dbReference type="Proteomes" id="UP001596142"/>
    </source>
</evidence>
<keyword evidence="2" id="KW-1185">Reference proteome</keyword>
<reference evidence="2" key="1">
    <citation type="journal article" date="2019" name="Int. J. Syst. Evol. Microbiol.">
        <title>The Global Catalogue of Microorganisms (GCM) 10K type strain sequencing project: providing services to taxonomists for standard genome sequencing and annotation.</title>
        <authorList>
            <consortium name="The Broad Institute Genomics Platform"/>
            <consortium name="The Broad Institute Genome Sequencing Center for Infectious Disease"/>
            <person name="Wu L."/>
            <person name="Ma J."/>
        </authorList>
    </citation>
    <scope>NUCLEOTIDE SEQUENCE [LARGE SCALE GENOMIC DNA]</scope>
    <source>
        <strain evidence="2">CECT 7184</strain>
    </source>
</reference>